<dbReference type="AlphaFoldDB" id="A0AA86YWZ9"/>
<reference evidence="1 2" key="3">
    <citation type="submission" date="2008-05" db="EMBL/GenBank/DDBJ databases">
        <authorList>
            <person name="Fulton L."/>
            <person name="Clifton S."/>
            <person name="Fulton B."/>
            <person name="Xu J."/>
            <person name="Minx P."/>
            <person name="Pepin K.H."/>
            <person name="Johnson M."/>
            <person name="Thiruvilangam P."/>
            <person name="Bhonagiri V."/>
            <person name="Nash W.E."/>
            <person name="Mardis E.R."/>
            <person name="Wilson R.K."/>
        </authorList>
    </citation>
    <scope>NUCLEOTIDE SEQUENCE [LARGE SCALE GENOMIC DNA]</scope>
    <source>
        <strain evidence="1 2">ATCC 25827</strain>
    </source>
</reference>
<proteinExistence type="predicted"/>
<organism evidence="1 2">
    <name type="scientific">Providencia stuartii ATCC 25827</name>
    <dbReference type="NCBI Taxonomy" id="471874"/>
    <lineage>
        <taxon>Bacteria</taxon>
        <taxon>Pseudomonadati</taxon>
        <taxon>Pseudomonadota</taxon>
        <taxon>Gammaproteobacteria</taxon>
        <taxon>Enterobacterales</taxon>
        <taxon>Morganellaceae</taxon>
        <taxon>Providencia</taxon>
    </lineage>
</organism>
<dbReference type="Proteomes" id="UP000004506">
    <property type="component" value="Unassembled WGS sequence"/>
</dbReference>
<accession>A0AA86YWZ9</accession>
<reference evidence="2" key="1">
    <citation type="submission" date="2008-04" db="EMBL/GenBank/DDBJ databases">
        <title>Draft genome sequence of Providencia stuartii (ATCC 25827).</title>
        <authorList>
            <person name="Sudarsanam P."/>
            <person name="Ley R."/>
            <person name="Guruge J."/>
            <person name="Turnbaugh P.J."/>
            <person name="Mahowald M."/>
            <person name="Liep D."/>
            <person name="Gordon J."/>
        </authorList>
    </citation>
    <scope>NUCLEOTIDE SEQUENCE [LARGE SCALE GENOMIC DNA]</scope>
    <source>
        <strain evidence="2">ATCC 25827</strain>
    </source>
</reference>
<name>A0AA86YWZ9_PROST</name>
<reference evidence="2" key="2">
    <citation type="submission" date="2008-04" db="EMBL/GenBank/DDBJ databases">
        <title>Draft genome sequence of Providencia stuartii(ATCC 25827).</title>
        <authorList>
            <person name="Sudarsanam P."/>
            <person name="Ley R."/>
            <person name="Guruge J."/>
            <person name="Turnbaugh P.J."/>
            <person name="Mahowald M."/>
            <person name="Liep D."/>
            <person name="Gordon J."/>
        </authorList>
    </citation>
    <scope>NUCLEOTIDE SEQUENCE [LARGE SCALE GENOMIC DNA]</scope>
    <source>
        <strain evidence="2">ATCC 25827</strain>
    </source>
</reference>
<gene>
    <name evidence="1" type="ORF">PROSTU_01546</name>
</gene>
<protein>
    <submittedName>
        <fullName evidence="1">Uncharacterized protein</fullName>
    </submittedName>
</protein>
<evidence type="ECO:0000313" key="1">
    <source>
        <dbReference type="EMBL" id="EDU58374.1"/>
    </source>
</evidence>
<sequence>MVGFVTSYLECLAFDILPALKGKIPTIFIMVVRISHEAIFVYRISFFLPHGFHFGALRRRG</sequence>
<dbReference type="EMBL" id="ABJD02000101">
    <property type="protein sequence ID" value="EDU58374.1"/>
    <property type="molecule type" value="Genomic_DNA"/>
</dbReference>
<evidence type="ECO:0000313" key="2">
    <source>
        <dbReference type="Proteomes" id="UP000004506"/>
    </source>
</evidence>
<comment type="caution">
    <text evidence="1">The sequence shown here is derived from an EMBL/GenBank/DDBJ whole genome shotgun (WGS) entry which is preliminary data.</text>
</comment>